<dbReference type="AlphaFoldDB" id="A0A0U0KTD6"/>
<proteinExistence type="predicted"/>
<name>A0A0U0KTD6_STREE</name>
<evidence type="ECO:0000313" key="2">
    <source>
        <dbReference type="Proteomes" id="UP000046095"/>
    </source>
</evidence>
<evidence type="ECO:0000313" key="1">
    <source>
        <dbReference type="EMBL" id="COR87939.1"/>
    </source>
</evidence>
<dbReference type="InterPro" id="IPR008577">
    <property type="entry name" value="DUF859"/>
</dbReference>
<organism evidence="1 2">
    <name type="scientific">Streptococcus pneumoniae</name>
    <dbReference type="NCBI Taxonomy" id="1313"/>
    <lineage>
        <taxon>Bacteria</taxon>
        <taxon>Bacillati</taxon>
        <taxon>Bacillota</taxon>
        <taxon>Bacilli</taxon>
        <taxon>Lactobacillales</taxon>
        <taxon>Streptococcaceae</taxon>
        <taxon>Streptococcus</taxon>
    </lineage>
</organism>
<sequence length="692" mass="76157">MTKFINSSGSLHLNIYIEQVSQDIANNSSRVSWKATVDRDGAYRTYTYGNISNLSVWLNGSSVHSSHPDFDTSGQEFTLASGEVTIPHSGDGTKTFTVWASFDPNNGVHGNITVSANYTLSSIPRSSSVSDNALSGNRRLGSPHTLTIDRKSSSFTHQVWYRVFGSDWIDLGKNHATGVSFVPNIDLARYNTKAKSGTMDICVRTYNGTTQIGNDVYSNGWYFEIPESVKPTFSGITLTDMNTVARQLLSGNNFLQIISDIQVNFNNPSGAYGSTITGYRAEIVNKNQVTTVNGGRLGMMNFNGSATIRASVVDSRGRQSDTRDISINVIEYFAPAFSFTAFRTRETPNIIQVVRNAKIAPITLSGSQKNVMTLSFKVARLGSTTFTADRGRASGIWTTQHTLNNSAANMAGNYVATKSFVVIGTLSDKFTSTEFTATVATESVVMSYDKDGRVGIGKVAEQGGAGSLDVLGDIYARNKPIQQYQLTDNNGYGKLIKQDFNTMKETGTWWINGSSQNNPFSGTWGMLEVFRPNPGSHERIQRFTTSTGYMAVRENGFDNNWRPWRYLVQQSKSTNNSDYVALLKSESTPTPWQNAILQNGWNHHRDYGGVQFSKTFDGVVCFKGTCKGGKIARESIILTLPEHFRPSTTLFKTALNNDYGSAVIGIYPNGNVVVKSNVDATWLNFDNVFFKI</sequence>
<dbReference type="Proteomes" id="UP000046095">
    <property type="component" value="Unassembled WGS sequence"/>
</dbReference>
<dbReference type="Pfam" id="PF05895">
    <property type="entry name" value="DUF859"/>
    <property type="match status" value="1"/>
</dbReference>
<gene>
    <name evidence="1" type="ORF">ERS021218_01901</name>
</gene>
<accession>A0A0U0KTD6</accession>
<reference evidence="1 2" key="1">
    <citation type="submission" date="2015-03" db="EMBL/GenBank/DDBJ databases">
        <authorList>
            <person name="Murphy D."/>
        </authorList>
    </citation>
    <scope>NUCLEOTIDE SEQUENCE [LARGE SCALE GENOMIC DNA]</scope>
    <source>
        <strain evidence="1 2">SMRU1708</strain>
    </source>
</reference>
<dbReference type="CDD" id="cd19958">
    <property type="entry name" value="pyocin_knob"/>
    <property type="match status" value="1"/>
</dbReference>
<dbReference type="EMBL" id="CRVC01000029">
    <property type="protein sequence ID" value="COR87939.1"/>
    <property type="molecule type" value="Genomic_DNA"/>
</dbReference>
<protein>
    <submittedName>
        <fullName evidence="1">Phage structural protein</fullName>
    </submittedName>
</protein>
<dbReference type="RefSeq" id="WP_050127247.1">
    <property type="nucleotide sequence ID" value="NZ_CHHG01000012.1"/>
</dbReference>